<evidence type="ECO:0000313" key="1">
    <source>
        <dbReference type="EMBL" id="RRH71996.1"/>
    </source>
</evidence>
<gene>
    <name evidence="1" type="ORF">EG244_15900</name>
</gene>
<dbReference type="AlphaFoldDB" id="A0A3P3DEC5"/>
<protein>
    <submittedName>
        <fullName evidence="1">DUF3168 domain-containing protein</fullName>
    </submittedName>
</protein>
<sequence>MDEDLWYLLRSDAAVFLHMKERIFWGRAPQGTAYPYLVLTLVGGGEGADLAGPDGLHEYRVQIDSYAPDRGDARAPSRAIAALLNGYSDDKFRGVFLEGTRETSAEAASGRPCRFSQDFNIFWRA</sequence>
<proteinExistence type="predicted"/>
<dbReference type="Proteomes" id="UP000282125">
    <property type="component" value="Unassembled WGS sequence"/>
</dbReference>
<dbReference type="InterPro" id="IPR021508">
    <property type="entry name" value="Gp17-like"/>
</dbReference>
<dbReference type="OrthoDB" id="7950654at2"/>
<keyword evidence="2" id="KW-1185">Reference proteome</keyword>
<dbReference type="Pfam" id="PF11367">
    <property type="entry name" value="Tail_completion_gp17"/>
    <property type="match status" value="1"/>
</dbReference>
<accession>A0A3P3DEC5</accession>
<organism evidence="1 2">
    <name type="scientific">Falsigemmobacter faecalis</name>
    <dbReference type="NCBI Taxonomy" id="2488730"/>
    <lineage>
        <taxon>Bacteria</taxon>
        <taxon>Pseudomonadati</taxon>
        <taxon>Pseudomonadota</taxon>
        <taxon>Alphaproteobacteria</taxon>
        <taxon>Rhodobacterales</taxon>
        <taxon>Paracoccaceae</taxon>
        <taxon>Falsigemmobacter</taxon>
    </lineage>
</organism>
<comment type="caution">
    <text evidence="1">The sequence shown here is derived from an EMBL/GenBank/DDBJ whole genome shotgun (WGS) entry which is preliminary data.</text>
</comment>
<evidence type="ECO:0000313" key="2">
    <source>
        <dbReference type="Proteomes" id="UP000282125"/>
    </source>
</evidence>
<name>A0A3P3DEC5_9RHOB</name>
<reference evidence="1 2" key="1">
    <citation type="submission" date="2018-11" db="EMBL/GenBank/DDBJ databases">
        <title>Gemmobacter sp. nov., YIM 102744-1 draft genome.</title>
        <authorList>
            <person name="Li G."/>
            <person name="Jiang Y."/>
        </authorList>
    </citation>
    <scope>NUCLEOTIDE SEQUENCE [LARGE SCALE GENOMIC DNA]</scope>
    <source>
        <strain evidence="1 2">YIM 102744-1</strain>
    </source>
</reference>
<dbReference type="RefSeq" id="WP_124966167.1">
    <property type="nucleotide sequence ID" value="NZ_RRAZ01000028.1"/>
</dbReference>
<dbReference type="EMBL" id="RRAZ01000028">
    <property type="protein sequence ID" value="RRH71996.1"/>
    <property type="molecule type" value="Genomic_DNA"/>
</dbReference>